<sequence length="175" mass="19048">MIIASATMACTGDVKDTPCIFGELEESDIKEMDAPDVKMEPAFLLESIDSEADIQTKEPLLGQQQQKTAVSTDAPLTHHLRTPSPSYHTTNEASGVTLHSDHGRHHYSKIDPTPVTHLGPKSSSNQSLVCHFSTGSEGTLLPTLGLKRGGAEDFGVDILHKNTWTQRQEIKFDAV</sequence>
<name>A0AAV7MKC9_PLEWA</name>
<dbReference type="AlphaFoldDB" id="A0AAV7MKC9"/>
<comment type="caution">
    <text evidence="2">The sequence shown here is derived from an EMBL/GenBank/DDBJ whole genome shotgun (WGS) entry which is preliminary data.</text>
</comment>
<evidence type="ECO:0000313" key="3">
    <source>
        <dbReference type="Proteomes" id="UP001066276"/>
    </source>
</evidence>
<evidence type="ECO:0000256" key="1">
    <source>
        <dbReference type="SAM" id="MobiDB-lite"/>
    </source>
</evidence>
<gene>
    <name evidence="2" type="ORF">NDU88_001647</name>
</gene>
<evidence type="ECO:0000313" key="2">
    <source>
        <dbReference type="EMBL" id="KAJ1104235.1"/>
    </source>
</evidence>
<feature type="compositionally biased region" description="Polar residues" evidence="1">
    <location>
        <begin position="62"/>
        <end position="71"/>
    </location>
</feature>
<accession>A0AAV7MKC9</accession>
<organism evidence="2 3">
    <name type="scientific">Pleurodeles waltl</name>
    <name type="common">Iberian ribbed newt</name>
    <dbReference type="NCBI Taxonomy" id="8319"/>
    <lineage>
        <taxon>Eukaryota</taxon>
        <taxon>Metazoa</taxon>
        <taxon>Chordata</taxon>
        <taxon>Craniata</taxon>
        <taxon>Vertebrata</taxon>
        <taxon>Euteleostomi</taxon>
        <taxon>Amphibia</taxon>
        <taxon>Batrachia</taxon>
        <taxon>Caudata</taxon>
        <taxon>Salamandroidea</taxon>
        <taxon>Salamandridae</taxon>
        <taxon>Pleurodelinae</taxon>
        <taxon>Pleurodeles</taxon>
    </lineage>
</organism>
<keyword evidence="3" id="KW-1185">Reference proteome</keyword>
<feature type="region of interest" description="Disordered" evidence="1">
    <location>
        <begin position="61"/>
        <end position="90"/>
    </location>
</feature>
<dbReference type="EMBL" id="JANPWB010000013">
    <property type="protein sequence ID" value="KAJ1104235.1"/>
    <property type="molecule type" value="Genomic_DNA"/>
</dbReference>
<proteinExistence type="predicted"/>
<dbReference type="Proteomes" id="UP001066276">
    <property type="component" value="Chromosome 9"/>
</dbReference>
<protein>
    <submittedName>
        <fullName evidence="2">Uncharacterized protein</fullName>
    </submittedName>
</protein>
<reference evidence="2" key="1">
    <citation type="journal article" date="2022" name="bioRxiv">
        <title>Sequencing and chromosome-scale assembly of the giantPleurodeles waltlgenome.</title>
        <authorList>
            <person name="Brown T."/>
            <person name="Elewa A."/>
            <person name="Iarovenko S."/>
            <person name="Subramanian E."/>
            <person name="Araus A.J."/>
            <person name="Petzold A."/>
            <person name="Susuki M."/>
            <person name="Suzuki K.-i.T."/>
            <person name="Hayashi T."/>
            <person name="Toyoda A."/>
            <person name="Oliveira C."/>
            <person name="Osipova E."/>
            <person name="Leigh N.D."/>
            <person name="Simon A."/>
            <person name="Yun M.H."/>
        </authorList>
    </citation>
    <scope>NUCLEOTIDE SEQUENCE</scope>
    <source>
        <strain evidence="2">20211129_DDA</strain>
        <tissue evidence="2">Liver</tissue>
    </source>
</reference>